<evidence type="ECO:0000256" key="1">
    <source>
        <dbReference type="SAM" id="MobiDB-lite"/>
    </source>
</evidence>
<name>A0ABN0UC08_9PSEU</name>
<evidence type="ECO:0000313" key="3">
    <source>
        <dbReference type="Proteomes" id="UP001500416"/>
    </source>
</evidence>
<reference evidence="2 3" key="1">
    <citation type="journal article" date="2019" name="Int. J. Syst. Evol. Microbiol.">
        <title>The Global Catalogue of Microorganisms (GCM) 10K type strain sequencing project: providing services to taxonomists for standard genome sequencing and annotation.</title>
        <authorList>
            <consortium name="The Broad Institute Genomics Platform"/>
            <consortium name="The Broad Institute Genome Sequencing Center for Infectious Disease"/>
            <person name="Wu L."/>
            <person name="Ma J."/>
        </authorList>
    </citation>
    <scope>NUCLEOTIDE SEQUENCE [LARGE SCALE GENOMIC DNA]</scope>
    <source>
        <strain evidence="2 3">JCM 3380</strain>
    </source>
</reference>
<sequence>MGVEDEVFRQADAVDLPERDTVDQRTPVDPDAEPDEVPPLGDAWQQADPADVADQHRVVPLDDEPDHL</sequence>
<dbReference type="RefSeq" id="WP_343936434.1">
    <property type="nucleotide sequence ID" value="NZ_BAAABU010000013.1"/>
</dbReference>
<keyword evidence="3" id="KW-1185">Reference proteome</keyword>
<comment type="caution">
    <text evidence="2">The sequence shown here is derived from an EMBL/GenBank/DDBJ whole genome shotgun (WGS) entry which is preliminary data.</text>
</comment>
<dbReference type="EMBL" id="BAAABU010000013">
    <property type="protein sequence ID" value="GAA0245599.1"/>
    <property type="molecule type" value="Genomic_DNA"/>
</dbReference>
<feature type="compositionally biased region" description="Basic and acidic residues" evidence="1">
    <location>
        <begin position="16"/>
        <end position="28"/>
    </location>
</feature>
<gene>
    <name evidence="2" type="ORF">GCM10010492_51270</name>
</gene>
<evidence type="ECO:0000313" key="2">
    <source>
        <dbReference type="EMBL" id="GAA0245599.1"/>
    </source>
</evidence>
<accession>A0ABN0UC08</accession>
<protein>
    <submittedName>
        <fullName evidence="2">Uncharacterized protein</fullName>
    </submittedName>
</protein>
<feature type="region of interest" description="Disordered" evidence="1">
    <location>
        <begin position="1"/>
        <end position="68"/>
    </location>
</feature>
<organism evidence="2 3">
    <name type="scientific">Saccharothrix mutabilis subsp. mutabilis</name>
    <dbReference type="NCBI Taxonomy" id="66855"/>
    <lineage>
        <taxon>Bacteria</taxon>
        <taxon>Bacillati</taxon>
        <taxon>Actinomycetota</taxon>
        <taxon>Actinomycetes</taxon>
        <taxon>Pseudonocardiales</taxon>
        <taxon>Pseudonocardiaceae</taxon>
        <taxon>Saccharothrix</taxon>
    </lineage>
</organism>
<feature type="compositionally biased region" description="Basic and acidic residues" evidence="1">
    <location>
        <begin position="53"/>
        <end position="68"/>
    </location>
</feature>
<dbReference type="Proteomes" id="UP001500416">
    <property type="component" value="Unassembled WGS sequence"/>
</dbReference>
<proteinExistence type="predicted"/>